<keyword evidence="3" id="KW-1185">Reference proteome</keyword>
<dbReference type="AlphaFoldDB" id="A0A365UDS2"/>
<keyword evidence="1" id="KW-0472">Membrane</keyword>
<sequence length="341" mass="36230">MTALEDYARLEATGLWRASPDAQRQDVVVSLGEASLTIADMQDRALAHWSLAAVARLNPGEMPALYHPDGDTGEQLELGEEAEDMIVAIERVRQAVERRRPRPGRLRLAGVLAALALIGAVAVLWLPGAMRDHALRILPPAKRTEISEALMTEIQALSGRPCQTPEGEAALDALARRVLGAEAGGRLVVLREGPSPTASLPDGRILLARGLVEDPQEPDVPAGFVLAEALRQAATDPLDALVRAGGVAASFRLLTSGTLPQDLLRAHARALLTEPPAALPDETLLAGFEAAALSARPYAYARDVTGETVLSLIEADPFAQEPPRPVLSDADWLRLQGICGA</sequence>
<evidence type="ECO:0000256" key="1">
    <source>
        <dbReference type="SAM" id="Phobius"/>
    </source>
</evidence>
<evidence type="ECO:0000313" key="2">
    <source>
        <dbReference type="EMBL" id="RBI87605.1"/>
    </source>
</evidence>
<evidence type="ECO:0000313" key="3">
    <source>
        <dbReference type="Proteomes" id="UP000253370"/>
    </source>
</evidence>
<reference evidence="2 3" key="1">
    <citation type="submission" date="2018-07" db="EMBL/GenBank/DDBJ databases">
        <title>Rhodosalinus sp. strain E84T genomic sequence and assembly.</title>
        <authorList>
            <person name="Liu Z.-W."/>
            <person name="Lu D.-C."/>
        </authorList>
    </citation>
    <scope>NUCLEOTIDE SEQUENCE [LARGE SCALE GENOMIC DNA]</scope>
    <source>
        <strain evidence="2 3">E84</strain>
    </source>
</reference>
<dbReference type="Proteomes" id="UP000253370">
    <property type="component" value="Unassembled WGS sequence"/>
</dbReference>
<accession>A0A365UDS2</accession>
<dbReference type="RefSeq" id="WP_113287628.1">
    <property type="nucleotide sequence ID" value="NZ_QNTQ01000001.1"/>
</dbReference>
<dbReference type="EMBL" id="QNTQ01000001">
    <property type="protein sequence ID" value="RBI87605.1"/>
    <property type="molecule type" value="Genomic_DNA"/>
</dbReference>
<keyword evidence="1" id="KW-1133">Transmembrane helix</keyword>
<comment type="caution">
    <text evidence="2">The sequence shown here is derived from an EMBL/GenBank/DDBJ whole genome shotgun (WGS) entry which is preliminary data.</text>
</comment>
<name>A0A365UDS2_9RHOB</name>
<protein>
    <submittedName>
        <fullName evidence="2">Uncharacterized protein</fullName>
    </submittedName>
</protein>
<gene>
    <name evidence="2" type="ORF">DRV85_01375</name>
</gene>
<dbReference type="OrthoDB" id="7822309at2"/>
<organism evidence="2 3">
    <name type="scientific">Rhodosalinus halophilus</name>
    <dbReference type="NCBI Taxonomy" id="2259333"/>
    <lineage>
        <taxon>Bacteria</taxon>
        <taxon>Pseudomonadati</taxon>
        <taxon>Pseudomonadota</taxon>
        <taxon>Alphaproteobacteria</taxon>
        <taxon>Rhodobacterales</taxon>
        <taxon>Paracoccaceae</taxon>
        <taxon>Rhodosalinus</taxon>
    </lineage>
</organism>
<proteinExistence type="predicted"/>
<feature type="transmembrane region" description="Helical" evidence="1">
    <location>
        <begin position="108"/>
        <end position="126"/>
    </location>
</feature>
<keyword evidence="1" id="KW-0812">Transmembrane</keyword>